<dbReference type="AlphaFoldDB" id="A0A0B6YAX7"/>
<feature type="non-terminal residue" evidence="2">
    <location>
        <position position="93"/>
    </location>
</feature>
<feature type="region of interest" description="Disordered" evidence="1">
    <location>
        <begin position="73"/>
        <end position="93"/>
    </location>
</feature>
<feature type="compositionally biased region" description="Polar residues" evidence="1">
    <location>
        <begin position="79"/>
        <end position="93"/>
    </location>
</feature>
<proteinExistence type="predicted"/>
<evidence type="ECO:0000313" key="2">
    <source>
        <dbReference type="EMBL" id="CEK53273.1"/>
    </source>
</evidence>
<protein>
    <submittedName>
        <fullName evidence="2">Uncharacterized protein</fullName>
    </submittedName>
</protein>
<dbReference type="EMBL" id="HACG01006408">
    <property type="protein sequence ID" value="CEK53273.1"/>
    <property type="molecule type" value="Transcribed_RNA"/>
</dbReference>
<accession>A0A0B6YAX7</accession>
<feature type="non-terminal residue" evidence="2">
    <location>
        <position position="1"/>
    </location>
</feature>
<organism evidence="2">
    <name type="scientific">Arion vulgaris</name>
    <dbReference type="NCBI Taxonomy" id="1028688"/>
    <lineage>
        <taxon>Eukaryota</taxon>
        <taxon>Metazoa</taxon>
        <taxon>Spiralia</taxon>
        <taxon>Lophotrochozoa</taxon>
        <taxon>Mollusca</taxon>
        <taxon>Gastropoda</taxon>
        <taxon>Heterobranchia</taxon>
        <taxon>Euthyneura</taxon>
        <taxon>Panpulmonata</taxon>
        <taxon>Eupulmonata</taxon>
        <taxon>Stylommatophora</taxon>
        <taxon>Helicina</taxon>
        <taxon>Arionoidea</taxon>
        <taxon>Arionidae</taxon>
        <taxon>Arion</taxon>
    </lineage>
</organism>
<name>A0A0B6YAX7_9EUPU</name>
<evidence type="ECO:0000256" key="1">
    <source>
        <dbReference type="SAM" id="MobiDB-lite"/>
    </source>
</evidence>
<gene>
    <name evidence="2" type="primary">ORF19711</name>
</gene>
<sequence>WGSQEMGCGVQDTERKNVENFNHYYQTDEDNEGHLPDVRLMNRREDLKSDFGMPDRRTLKSNVGMPVAKTYQGYEANSWEDNGANTWQGKDAT</sequence>
<reference evidence="2" key="1">
    <citation type="submission" date="2014-12" db="EMBL/GenBank/DDBJ databases">
        <title>Insight into the proteome of Arion vulgaris.</title>
        <authorList>
            <person name="Aradska J."/>
            <person name="Bulat T."/>
            <person name="Smidak R."/>
            <person name="Sarate P."/>
            <person name="Gangsoo J."/>
            <person name="Sialana F."/>
            <person name="Bilban M."/>
            <person name="Lubec G."/>
        </authorList>
    </citation>
    <scope>NUCLEOTIDE SEQUENCE</scope>
    <source>
        <tissue evidence="2">Skin</tissue>
    </source>
</reference>